<protein>
    <submittedName>
        <fullName evidence="9">N, N'-diacetylchitobiose-specificphospho transferase enzyme IIB component</fullName>
        <ecNumber evidence="9">2.7.1.69</ecNumber>
    </submittedName>
</protein>
<feature type="modified residue" description="Phosphocysteine; by EIIA" evidence="7">
    <location>
        <position position="7"/>
    </location>
</feature>
<dbReference type="PROSITE" id="PS51100">
    <property type="entry name" value="PTS_EIIB_TYPE_3"/>
    <property type="match status" value="1"/>
</dbReference>
<name>A0A087C1X3_9BIFI</name>
<dbReference type="GO" id="GO:0008982">
    <property type="term" value="F:protein-N(PI)-phosphohistidine-sugar phosphotransferase activity"/>
    <property type="evidence" value="ECO:0007669"/>
    <property type="project" value="InterPro"/>
</dbReference>
<dbReference type="CDD" id="cd05564">
    <property type="entry name" value="PTS_IIB_chitobiose_lichenan"/>
    <property type="match status" value="1"/>
</dbReference>
<evidence type="ECO:0000313" key="10">
    <source>
        <dbReference type="Proteomes" id="UP000029082"/>
    </source>
</evidence>
<accession>A0A087C1X3</accession>
<dbReference type="OrthoDB" id="9808134at2"/>
<keyword evidence="1" id="KW-0813">Transport</keyword>
<keyword evidence="6" id="KW-0418">Kinase</keyword>
<dbReference type="GeneID" id="93095088"/>
<dbReference type="GO" id="GO:0009401">
    <property type="term" value="P:phosphoenolpyruvate-dependent sugar phosphotransferase system"/>
    <property type="evidence" value="ECO:0007669"/>
    <property type="project" value="UniProtKB-KW"/>
</dbReference>
<evidence type="ECO:0000256" key="6">
    <source>
        <dbReference type="ARBA" id="ARBA00022777"/>
    </source>
</evidence>
<dbReference type="Gene3D" id="3.40.50.2300">
    <property type="match status" value="1"/>
</dbReference>
<evidence type="ECO:0000256" key="4">
    <source>
        <dbReference type="ARBA" id="ARBA00022679"/>
    </source>
</evidence>
<sequence>MKIVLCCNAGMSTSMLVKKMREAAQTAHQDVSIDACPVSEIEEKAADADVLLLGPQVRYELKHVQGVYPDKHVEAIAPTDYGMLRGDKVLARAFELMNQQ</sequence>
<dbReference type="RefSeq" id="WP_033513616.1">
    <property type="nucleotide sequence ID" value="NZ_JDUO01000020.1"/>
</dbReference>
<keyword evidence="5" id="KW-0598">Phosphotransferase system</keyword>
<reference evidence="9 10" key="1">
    <citation type="submission" date="2014-03" db="EMBL/GenBank/DDBJ databases">
        <title>Genomics of Bifidobacteria.</title>
        <authorList>
            <person name="Ventura M."/>
            <person name="Milani C."/>
            <person name="Lugli G.A."/>
        </authorList>
    </citation>
    <scope>NUCLEOTIDE SEQUENCE [LARGE SCALE GENOMIC DNA]</scope>
    <source>
        <strain evidence="9 10">DSM 21395</strain>
    </source>
</reference>
<evidence type="ECO:0000259" key="8">
    <source>
        <dbReference type="PROSITE" id="PS51100"/>
    </source>
</evidence>
<dbReference type="PANTHER" id="PTHR34581:SF2">
    <property type="entry name" value="PTS SYSTEM N,N'-DIACETYLCHITOBIOSE-SPECIFIC EIIB COMPONENT"/>
    <property type="match status" value="1"/>
</dbReference>
<dbReference type="Proteomes" id="UP000029082">
    <property type="component" value="Unassembled WGS sequence"/>
</dbReference>
<keyword evidence="4 9" id="KW-0808">Transferase</keyword>
<dbReference type="PANTHER" id="PTHR34581">
    <property type="entry name" value="PTS SYSTEM N,N'-DIACETYLCHITOBIOSE-SPECIFIC EIIB COMPONENT"/>
    <property type="match status" value="1"/>
</dbReference>
<dbReference type="InterPro" id="IPR013012">
    <property type="entry name" value="PTS_EIIB_3"/>
</dbReference>
<dbReference type="EC" id="2.7.1.69" evidence="9"/>
<dbReference type="SUPFAM" id="SSF52794">
    <property type="entry name" value="PTS system IIB component-like"/>
    <property type="match status" value="1"/>
</dbReference>
<evidence type="ECO:0000256" key="5">
    <source>
        <dbReference type="ARBA" id="ARBA00022683"/>
    </source>
</evidence>
<evidence type="ECO:0000256" key="1">
    <source>
        <dbReference type="ARBA" id="ARBA00022448"/>
    </source>
</evidence>
<dbReference type="InterPro" id="IPR036095">
    <property type="entry name" value="PTS_EIIB-like_sf"/>
</dbReference>
<dbReference type="EMBL" id="JGZE01000008">
    <property type="protein sequence ID" value="KFI77273.1"/>
    <property type="molecule type" value="Genomic_DNA"/>
</dbReference>
<evidence type="ECO:0000256" key="2">
    <source>
        <dbReference type="ARBA" id="ARBA00022553"/>
    </source>
</evidence>
<comment type="caution">
    <text evidence="9">The sequence shown here is derived from an EMBL/GenBank/DDBJ whole genome shotgun (WGS) entry which is preliminary data.</text>
</comment>
<feature type="domain" description="PTS EIIB type-3" evidence="8">
    <location>
        <begin position="1"/>
        <end position="100"/>
    </location>
</feature>
<keyword evidence="3" id="KW-0762">Sugar transport</keyword>
<evidence type="ECO:0000313" key="9">
    <source>
        <dbReference type="EMBL" id="KFI77273.1"/>
    </source>
</evidence>
<dbReference type="eggNOG" id="COG1440">
    <property type="taxonomic scope" value="Bacteria"/>
</dbReference>
<gene>
    <name evidence="9" type="ORF">BMON_0960</name>
</gene>
<dbReference type="Pfam" id="PF02302">
    <property type="entry name" value="PTS_IIB"/>
    <property type="match status" value="1"/>
</dbReference>
<dbReference type="GO" id="GO:0016301">
    <property type="term" value="F:kinase activity"/>
    <property type="evidence" value="ECO:0007669"/>
    <property type="project" value="UniProtKB-KW"/>
</dbReference>
<keyword evidence="2" id="KW-0597">Phosphoprotein</keyword>
<keyword evidence="10" id="KW-1185">Reference proteome</keyword>
<evidence type="ECO:0000256" key="7">
    <source>
        <dbReference type="PROSITE-ProRule" id="PRU00423"/>
    </source>
</evidence>
<dbReference type="InterPro" id="IPR003501">
    <property type="entry name" value="PTS_EIIB_2/3"/>
</dbReference>
<evidence type="ECO:0000256" key="3">
    <source>
        <dbReference type="ARBA" id="ARBA00022597"/>
    </source>
</evidence>
<dbReference type="STRING" id="1437603.GCA_000771525_00879"/>
<organism evidence="9 10">
    <name type="scientific">Bifidobacterium mongoliense DSM 21395</name>
    <dbReference type="NCBI Taxonomy" id="1437603"/>
    <lineage>
        <taxon>Bacteria</taxon>
        <taxon>Bacillati</taxon>
        <taxon>Actinomycetota</taxon>
        <taxon>Actinomycetes</taxon>
        <taxon>Bifidobacteriales</taxon>
        <taxon>Bifidobacteriaceae</taxon>
        <taxon>Bifidobacterium</taxon>
    </lineage>
</organism>
<dbReference type="InterPro" id="IPR051819">
    <property type="entry name" value="PTS_sugar-specific_EIIB"/>
</dbReference>
<dbReference type="AlphaFoldDB" id="A0A087C1X3"/>
<proteinExistence type="predicted"/>